<dbReference type="InterPro" id="IPR000917">
    <property type="entry name" value="Sulfatase_N"/>
</dbReference>
<gene>
    <name evidence="4" type="ORF">SH580_21445</name>
</gene>
<feature type="domain" description="Sulfatase N-terminal" evidence="3">
    <location>
        <begin position="23"/>
        <end position="386"/>
    </location>
</feature>
<keyword evidence="5" id="KW-1185">Reference proteome</keyword>
<evidence type="ECO:0000259" key="3">
    <source>
        <dbReference type="Pfam" id="PF00884"/>
    </source>
</evidence>
<accession>A0ABZ0RIF4</accession>
<evidence type="ECO:0000256" key="2">
    <source>
        <dbReference type="SAM" id="MobiDB-lite"/>
    </source>
</evidence>
<sequence>MIKKIFILLFVSVVVCIAKSDKPNVIVILADDLGYADVGFHDVTASDVHTPNLDRLAASGVSFLNAYASSPICSNSRLALSTGRYQQRWGAYYYAEGGLPRTEHTIAEMMLEAGYRTMKVGKTHMNDGPKSHPMKHGFERFLGFIHHSWDYHLLSSKDVQAYENKRRGSPQKMTQSPIGPLTRNEGAKESYEGITTTEIFEREAISFITEESDQPFYLRLSFNAVHTPLTRAPNPQLAKKYGIPLRPFDRDAAVWKYPLWDPVKQPNYKKWYSQAAHLGIPDPYGRKIYLAHLEQMDLAIGNLMNALEAQGIADNTIIFFSSDNGGSDQSYANNGNINAYKYCLMDGGIKVPMVLSWPERFEKGTRIEATVTHRDLFASLSEITGIAPKKSLDGKSLLPLIDGSVSDLHAGETLFWDSGRKQGNWVARQGKWKLVYRKKPKDYKAYQLDENGLVKKEFKTVPIASGLQLYDLEADPGETKNLAKQNPERVTAMKKMYTAWRSEMAEPIRGRDVK</sequence>
<feature type="region of interest" description="Disordered" evidence="2">
    <location>
        <begin position="165"/>
        <end position="188"/>
    </location>
</feature>
<evidence type="ECO:0000313" key="5">
    <source>
        <dbReference type="Proteomes" id="UP001324993"/>
    </source>
</evidence>
<evidence type="ECO:0000256" key="1">
    <source>
        <dbReference type="ARBA" id="ARBA00008779"/>
    </source>
</evidence>
<protein>
    <submittedName>
        <fullName evidence="4">Sulfatase-like hydrolase/transferase</fullName>
    </submittedName>
</protein>
<dbReference type="RefSeq" id="WP_319832852.1">
    <property type="nucleotide sequence ID" value="NZ_CP138858.1"/>
</dbReference>
<dbReference type="Gene3D" id="3.40.720.10">
    <property type="entry name" value="Alkaline Phosphatase, subunit A"/>
    <property type="match status" value="1"/>
</dbReference>
<proteinExistence type="inferred from homology"/>
<dbReference type="Proteomes" id="UP001324993">
    <property type="component" value="Chromosome"/>
</dbReference>
<comment type="similarity">
    <text evidence="1">Belongs to the sulfatase family.</text>
</comment>
<dbReference type="InterPro" id="IPR017850">
    <property type="entry name" value="Alkaline_phosphatase_core_sf"/>
</dbReference>
<dbReference type="Gene3D" id="3.30.1120.10">
    <property type="match status" value="1"/>
</dbReference>
<dbReference type="PANTHER" id="PTHR42693">
    <property type="entry name" value="ARYLSULFATASE FAMILY MEMBER"/>
    <property type="match status" value="1"/>
</dbReference>
<reference evidence="4 5" key="1">
    <citation type="submission" date="2023-11" db="EMBL/GenBank/DDBJ databases">
        <title>Coraliomargarita sp. nov., isolated from marine algae.</title>
        <authorList>
            <person name="Lee J.K."/>
            <person name="Baek J.H."/>
            <person name="Kim J.M."/>
            <person name="Choi D.G."/>
            <person name="Jeon C.O."/>
        </authorList>
    </citation>
    <scope>NUCLEOTIDE SEQUENCE [LARGE SCALE GENOMIC DNA]</scope>
    <source>
        <strain evidence="4 5">J2-16</strain>
    </source>
</reference>
<dbReference type="Pfam" id="PF00884">
    <property type="entry name" value="Sulfatase"/>
    <property type="match status" value="1"/>
</dbReference>
<name>A0ABZ0RIF4_9BACT</name>
<organism evidence="4 5">
    <name type="scientific">Coraliomargarita algicola</name>
    <dbReference type="NCBI Taxonomy" id="3092156"/>
    <lineage>
        <taxon>Bacteria</taxon>
        <taxon>Pseudomonadati</taxon>
        <taxon>Verrucomicrobiota</taxon>
        <taxon>Opitutia</taxon>
        <taxon>Puniceicoccales</taxon>
        <taxon>Coraliomargaritaceae</taxon>
        <taxon>Coraliomargarita</taxon>
    </lineage>
</organism>
<dbReference type="PANTHER" id="PTHR42693:SF33">
    <property type="entry name" value="ARYLSULFATASE"/>
    <property type="match status" value="1"/>
</dbReference>
<dbReference type="SUPFAM" id="SSF53649">
    <property type="entry name" value="Alkaline phosphatase-like"/>
    <property type="match status" value="1"/>
</dbReference>
<dbReference type="EMBL" id="CP138858">
    <property type="protein sequence ID" value="WPJ95985.1"/>
    <property type="molecule type" value="Genomic_DNA"/>
</dbReference>
<evidence type="ECO:0000313" key="4">
    <source>
        <dbReference type="EMBL" id="WPJ95985.1"/>
    </source>
</evidence>
<dbReference type="InterPro" id="IPR050738">
    <property type="entry name" value="Sulfatase"/>
</dbReference>